<comment type="subunit">
    <text evidence="5">Binds ribosomal protein uS19.</text>
</comment>
<dbReference type="SUPFAM" id="SSF50346">
    <property type="entry name" value="PRC-barrel domain"/>
    <property type="match status" value="1"/>
</dbReference>
<reference evidence="8 9" key="1">
    <citation type="submission" date="2020-07" db="EMBL/GenBank/DDBJ databases">
        <title>Pusillimonas sp. nov., isolated from poultry manure in Taiwan.</title>
        <authorList>
            <person name="Lin S.-Y."/>
            <person name="Tang Y.-S."/>
            <person name="Young C.-C."/>
        </authorList>
    </citation>
    <scope>NUCLEOTIDE SEQUENCE [LARGE SCALE GENOMIC DNA]</scope>
    <source>
        <strain evidence="8 9">CC-YST705</strain>
    </source>
</reference>
<evidence type="ECO:0000256" key="1">
    <source>
        <dbReference type="ARBA" id="ARBA00022490"/>
    </source>
</evidence>
<dbReference type="Proteomes" id="UP000776983">
    <property type="component" value="Unassembled WGS sequence"/>
</dbReference>
<dbReference type="Gene3D" id="2.30.30.240">
    <property type="entry name" value="PRC-barrel domain"/>
    <property type="match status" value="1"/>
</dbReference>
<keyword evidence="3 5" id="KW-0698">rRNA processing</keyword>
<dbReference type="PANTHER" id="PTHR33692">
    <property type="entry name" value="RIBOSOME MATURATION FACTOR RIMM"/>
    <property type="match status" value="1"/>
</dbReference>
<dbReference type="PANTHER" id="PTHR33692:SF1">
    <property type="entry name" value="RIBOSOME MATURATION FACTOR RIMM"/>
    <property type="match status" value="1"/>
</dbReference>
<evidence type="ECO:0000313" key="9">
    <source>
        <dbReference type="Proteomes" id="UP000776983"/>
    </source>
</evidence>
<evidence type="ECO:0000256" key="5">
    <source>
        <dbReference type="HAMAP-Rule" id="MF_00014"/>
    </source>
</evidence>
<dbReference type="HAMAP" id="MF_00014">
    <property type="entry name" value="Ribosome_mat_RimM"/>
    <property type="match status" value="1"/>
</dbReference>
<dbReference type="InterPro" id="IPR036976">
    <property type="entry name" value="RimM_N_sf"/>
</dbReference>
<dbReference type="EMBL" id="JACDXW010000002">
    <property type="protein sequence ID" value="MCB5362931.1"/>
    <property type="molecule type" value="Genomic_DNA"/>
</dbReference>
<dbReference type="InterPro" id="IPR011961">
    <property type="entry name" value="RimM"/>
</dbReference>
<comment type="caution">
    <text evidence="8">The sequence shown here is derived from an EMBL/GenBank/DDBJ whole genome shotgun (WGS) entry which is preliminary data.</text>
</comment>
<dbReference type="InterPro" id="IPR002676">
    <property type="entry name" value="RimM_N"/>
</dbReference>
<dbReference type="Gene3D" id="2.40.30.60">
    <property type="entry name" value="RimM"/>
    <property type="match status" value="1"/>
</dbReference>
<keyword evidence="1 5" id="KW-0963">Cytoplasm</keyword>
<protein>
    <recommendedName>
        <fullName evidence="5">Ribosome maturation factor RimM</fullName>
    </recommendedName>
</protein>
<dbReference type="NCBIfam" id="TIGR02273">
    <property type="entry name" value="16S_RimM"/>
    <property type="match status" value="1"/>
</dbReference>
<proteinExistence type="inferred from homology"/>
<keyword evidence="9" id="KW-1185">Reference proteome</keyword>
<sequence>MSAPDSTPDDLVELGRIVSAFGVRGWVKLKPHSTQPDVLLRTRRWWLAPPVAPAASARPASWQALEVLSSRIHSDHVIAQFRGIDERDASEALKGYSVWVSRAQFPAADQEEYYWVDLIGCELYGQQDGQPELMGVVREVSDNGAHAVLHVEQVVSSEALGEGVKPSKPKLTLVPFVQAHVRSVDLAARRIDTDWPADF</sequence>
<comment type="function">
    <text evidence="5">An accessory protein needed during the final step in the assembly of 30S ribosomal subunit, possibly for assembly of the head region. Essential for efficient processing of 16S rRNA. May be needed both before and after RbfA during the maturation of 16S rRNA. It has affinity for free ribosomal 30S subunits but not for 70S ribosomes.</text>
</comment>
<dbReference type="Pfam" id="PF24986">
    <property type="entry name" value="PRC_RimM"/>
    <property type="match status" value="1"/>
</dbReference>
<dbReference type="InterPro" id="IPR011033">
    <property type="entry name" value="PRC_barrel-like_sf"/>
</dbReference>
<accession>A0ABS8CA65</accession>
<dbReference type="InterPro" id="IPR056792">
    <property type="entry name" value="PRC_RimM"/>
</dbReference>
<comment type="domain">
    <text evidence="5">The PRC barrel domain binds ribosomal protein uS19.</text>
</comment>
<dbReference type="Pfam" id="PF01782">
    <property type="entry name" value="RimM"/>
    <property type="match status" value="1"/>
</dbReference>
<feature type="domain" description="Ribosome maturation factor RimM PRC barrel" evidence="7">
    <location>
        <begin position="115"/>
        <end position="198"/>
    </location>
</feature>
<evidence type="ECO:0000313" key="8">
    <source>
        <dbReference type="EMBL" id="MCB5362931.1"/>
    </source>
</evidence>
<dbReference type="SUPFAM" id="SSF50447">
    <property type="entry name" value="Translation proteins"/>
    <property type="match status" value="1"/>
</dbReference>
<feature type="domain" description="RimM N-terminal" evidence="6">
    <location>
        <begin position="14"/>
        <end position="104"/>
    </location>
</feature>
<gene>
    <name evidence="5 8" type="primary">rimM</name>
    <name evidence="8" type="ORF">H0484_04065</name>
</gene>
<organism evidence="8 9">
    <name type="scientific">Mesopusillimonas faecipullorum</name>
    <dbReference type="NCBI Taxonomy" id="2755040"/>
    <lineage>
        <taxon>Bacteria</taxon>
        <taxon>Pseudomonadati</taxon>
        <taxon>Pseudomonadota</taxon>
        <taxon>Betaproteobacteria</taxon>
        <taxon>Burkholderiales</taxon>
        <taxon>Alcaligenaceae</taxon>
        <taxon>Mesopusillimonas</taxon>
    </lineage>
</organism>
<evidence type="ECO:0000256" key="2">
    <source>
        <dbReference type="ARBA" id="ARBA00022517"/>
    </source>
</evidence>
<evidence type="ECO:0000259" key="6">
    <source>
        <dbReference type="Pfam" id="PF01782"/>
    </source>
</evidence>
<evidence type="ECO:0000256" key="3">
    <source>
        <dbReference type="ARBA" id="ARBA00022552"/>
    </source>
</evidence>
<dbReference type="InterPro" id="IPR009000">
    <property type="entry name" value="Transl_B-barrel_sf"/>
</dbReference>
<name>A0ABS8CA65_9BURK</name>
<comment type="subcellular location">
    <subcellularLocation>
        <location evidence="5">Cytoplasm</location>
    </subcellularLocation>
</comment>
<keyword evidence="2 5" id="KW-0690">Ribosome biogenesis</keyword>
<dbReference type="RefSeq" id="WP_226953177.1">
    <property type="nucleotide sequence ID" value="NZ_JACDXW010000002.1"/>
</dbReference>
<keyword evidence="4 5" id="KW-0143">Chaperone</keyword>
<evidence type="ECO:0000256" key="4">
    <source>
        <dbReference type="ARBA" id="ARBA00023186"/>
    </source>
</evidence>
<evidence type="ECO:0000259" key="7">
    <source>
        <dbReference type="Pfam" id="PF24986"/>
    </source>
</evidence>
<comment type="similarity">
    <text evidence="5">Belongs to the RimM family.</text>
</comment>